<accession>A0ABU9BMQ8</accession>
<reference evidence="2 3" key="1">
    <citation type="submission" date="2024-04" db="EMBL/GenBank/DDBJ databases">
        <title>Novel species of the genus Ideonella isolated from streams.</title>
        <authorList>
            <person name="Lu H."/>
        </authorList>
    </citation>
    <scope>NUCLEOTIDE SEQUENCE [LARGE SCALE GENOMIC DNA]</scope>
    <source>
        <strain evidence="2 3">DXS29W</strain>
    </source>
</reference>
<dbReference type="RefSeq" id="WP_341425629.1">
    <property type="nucleotide sequence ID" value="NZ_JBBUTG010000005.1"/>
</dbReference>
<organism evidence="2 3">
    <name type="scientific">Ideonella lacteola</name>
    <dbReference type="NCBI Taxonomy" id="2984193"/>
    <lineage>
        <taxon>Bacteria</taxon>
        <taxon>Pseudomonadati</taxon>
        <taxon>Pseudomonadota</taxon>
        <taxon>Betaproteobacteria</taxon>
        <taxon>Burkholderiales</taxon>
        <taxon>Sphaerotilaceae</taxon>
        <taxon>Ideonella</taxon>
    </lineage>
</organism>
<dbReference type="EMBL" id="JBBUTG010000005">
    <property type="protein sequence ID" value="MEK8031252.1"/>
    <property type="molecule type" value="Genomic_DNA"/>
</dbReference>
<evidence type="ECO:0000313" key="3">
    <source>
        <dbReference type="Proteomes" id="UP001371218"/>
    </source>
</evidence>
<dbReference type="Proteomes" id="UP001371218">
    <property type="component" value="Unassembled WGS sequence"/>
</dbReference>
<sequence>MKQELATPGGTRSRWNAARPLAGHEPCGANPRPDNWGFIMLVHRNLIAAAILVASMAHASAAGTYSVKNNAATYLPASPGWTAVASLTVPAGEWIVNSLAPAVNFGPNDILRCQLTVDGAQVSQSSAMMGGGDGFPAASPIPNLAVVVLAAPQTIALSCGHDANVGSQRIDPGSWLVVSRAPKK</sequence>
<evidence type="ECO:0000313" key="2">
    <source>
        <dbReference type="EMBL" id="MEK8031252.1"/>
    </source>
</evidence>
<comment type="caution">
    <text evidence="2">The sequence shown here is derived from an EMBL/GenBank/DDBJ whole genome shotgun (WGS) entry which is preliminary data.</text>
</comment>
<name>A0ABU9BMQ8_9BURK</name>
<proteinExistence type="predicted"/>
<protein>
    <submittedName>
        <fullName evidence="2">Uncharacterized protein</fullName>
    </submittedName>
</protein>
<gene>
    <name evidence="2" type="ORF">AACH06_10530</name>
</gene>
<feature type="region of interest" description="Disordered" evidence="1">
    <location>
        <begin position="1"/>
        <end position="26"/>
    </location>
</feature>
<keyword evidence="3" id="KW-1185">Reference proteome</keyword>
<evidence type="ECO:0000256" key="1">
    <source>
        <dbReference type="SAM" id="MobiDB-lite"/>
    </source>
</evidence>